<feature type="transmembrane region" description="Helical" evidence="1">
    <location>
        <begin position="59"/>
        <end position="77"/>
    </location>
</feature>
<reference evidence="2 3" key="1">
    <citation type="submission" date="2021-06" db="EMBL/GenBank/DDBJ databases">
        <authorList>
            <person name="Palmer J.M."/>
        </authorList>
    </citation>
    <scope>NUCLEOTIDE SEQUENCE [LARGE SCALE GENOMIC DNA]</scope>
    <source>
        <strain evidence="2 3">GA_2019</strain>
        <tissue evidence="2">Muscle</tissue>
    </source>
</reference>
<evidence type="ECO:0000313" key="3">
    <source>
        <dbReference type="Proteomes" id="UP001476798"/>
    </source>
</evidence>
<sequence>MPLHHFLTRMQRLSSFCKVDHEASWTQLVFVLLWILHEWMNSYSLFKDIPSNDFSVKQYGSYFLVWSLFLFVFPPVIQTWTSSVFLTQFQSTSCPFSE</sequence>
<comment type="caution">
    <text evidence="2">The sequence shown here is derived from an EMBL/GenBank/DDBJ whole genome shotgun (WGS) entry which is preliminary data.</text>
</comment>
<keyword evidence="3" id="KW-1185">Reference proteome</keyword>
<dbReference type="Proteomes" id="UP001476798">
    <property type="component" value="Unassembled WGS sequence"/>
</dbReference>
<gene>
    <name evidence="2" type="ORF">GOODEAATRI_030321</name>
</gene>
<keyword evidence="1" id="KW-0812">Transmembrane</keyword>
<name>A0ABV0PIB5_9TELE</name>
<accession>A0ABV0PIB5</accession>
<proteinExistence type="predicted"/>
<protein>
    <submittedName>
        <fullName evidence="2">Uncharacterized protein</fullName>
    </submittedName>
</protein>
<dbReference type="EMBL" id="JAHRIO010074720">
    <property type="protein sequence ID" value="MEQ2183206.1"/>
    <property type="molecule type" value="Genomic_DNA"/>
</dbReference>
<organism evidence="2 3">
    <name type="scientific">Goodea atripinnis</name>
    <dbReference type="NCBI Taxonomy" id="208336"/>
    <lineage>
        <taxon>Eukaryota</taxon>
        <taxon>Metazoa</taxon>
        <taxon>Chordata</taxon>
        <taxon>Craniata</taxon>
        <taxon>Vertebrata</taxon>
        <taxon>Euteleostomi</taxon>
        <taxon>Actinopterygii</taxon>
        <taxon>Neopterygii</taxon>
        <taxon>Teleostei</taxon>
        <taxon>Neoteleostei</taxon>
        <taxon>Acanthomorphata</taxon>
        <taxon>Ovalentaria</taxon>
        <taxon>Atherinomorphae</taxon>
        <taxon>Cyprinodontiformes</taxon>
        <taxon>Goodeidae</taxon>
        <taxon>Goodea</taxon>
    </lineage>
</organism>
<keyword evidence="1" id="KW-1133">Transmembrane helix</keyword>
<evidence type="ECO:0000313" key="2">
    <source>
        <dbReference type="EMBL" id="MEQ2183206.1"/>
    </source>
</evidence>
<evidence type="ECO:0000256" key="1">
    <source>
        <dbReference type="SAM" id="Phobius"/>
    </source>
</evidence>
<feature type="transmembrane region" description="Helical" evidence="1">
    <location>
        <begin position="21"/>
        <end position="39"/>
    </location>
</feature>
<keyword evidence="1" id="KW-0472">Membrane</keyword>